<dbReference type="GO" id="GO:0003743">
    <property type="term" value="F:translation initiation factor activity"/>
    <property type="evidence" value="ECO:0007669"/>
    <property type="project" value="UniProtKB-KW"/>
</dbReference>
<evidence type="ECO:0000256" key="1">
    <source>
        <dbReference type="SAM" id="MobiDB-lite"/>
    </source>
</evidence>
<evidence type="ECO:0000313" key="2">
    <source>
        <dbReference type="EMBL" id="GAT78438.1"/>
    </source>
</evidence>
<proteinExistence type="predicted"/>
<keyword evidence="2" id="KW-0396">Initiation factor</keyword>
<name>A0A170SX15_EHRRU</name>
<comment type="caution">
    <text evidence="2">The sequence shown here is derived from an EMBL/GenBank/DDBJ whole genome shotgun (WGS) entry which is preliminary data.</text>
</comment>
<protein>
    <submittedName>
        <fullName evidence="2">Translation initiation factor IF-2</fullName>
    </submittedName>
</protein>
<dbReference type="AlphaFoldDB" id="A0A170SX15"/>
<accession>A0A170SX15</accession>
<organism evidence="2 3">
    <name type="scientific">Ehrlichia ruminantium</name>
    <name type="common">heartwater rickettsia</name>
    <name type="synonym">Cowdria ruminantium</name>
    <dbReference type="NCBI Taxonomy" id="779"/>
    <lineage>
        <taxon>Bacteria</taxon>
        <taxon>Pseudomonadati</taxon>
        <taxon>Pseudomonadota</taxon>
        <taxon>Alphaproteobacteria</taxon>
        <taxon>Rickettsiales</taxon>
        <taxon>Anaplasmataceae</taxon>
        <taxon>Ehrlichia</taxon>
    </lineage>
</organism>
<feature type="region of interest" description="Disordered" evidence="1">
    <location>
        <begin position="97"/>
        <end position="120"/>
    </location>
</feature>
<dbReference type="EMBL" id="BDDM01000212">
    <property type="protein sequence ID" value="GAT78438.1"/>
    <property type="molecule type" value="Genomic_DNA"/>
</dbReference>
<keyword evidence="2" id="KW-0648">Protein biosynthesis</keyword>
<sequence length="172" mass="19124">MNESKSVASNELTSGKVERTTLKLSDKLKISSNIQQGNKFSLNKSITTVEVRKSKKRKNIDEAARSSLLLQNNDIDGNSEDKNSLTIQEQISRMNALQNASNNEKREELSSDSNKHTEKEVISVKAEVEPVDVVLPNDNLLTESDNSEKVIVDPVTDSEHGDKDIQDVVMLD</sequence>
<gene>
    <name evidence="2" type="primary">infB</name>
    <name evidence="2" type="ORF">EHRUM3_06610</name>
</gene>
<evidence type="ECO:0000313" key="3">
    <source>
        <dbReference type="Proteomes" id="UP000092731"/>
    </source>
</evidence>
<feature type="compositionally biased region" description="Basic and acidic residues" evidence="1">
    <location>
        <begin position="103"/>
        <end position="120"/>
    </location>
</feature>
<dbReference type="Proteomes" id="UP000092731">
    <property type="component" value="Unassembled WGS sequence"/>
</dbReference>
<reference evidence="3" key="1">
    <citation type="submission" date="2016-05" db="EMBL/GenBank/DDBJ databases">
        <title>Draft genome sequences of four strains of Ehrlichia ruminantium, a tick-borne pathogen of ruminants, isolated from Zimbabwe, The Gambia and Ghana.</title>
        <authorList>
            <person name="Nakao R."/>
            <person name="Jongejan F."/>
            <person name="Sugimoto C."/>
        </authorList>
    </citation>
    <scope>NUCLEOTIDE SEQUENCE [LARGE SCALE GENOMIC DNA]</scope>
    <source>
        <strain evidence="3">Pokoase 417</strain>
    </source>
</reference>
<feature type="non-terminal residue" evidence="2">
    <location>
        <position position="172"/>
    </location>
</feature>